<dbReference type="InterPro" id="IPR014001">
    <property type="entry name" value="Helicase_ATP-bd"/>
</dbReference>
<feature type="compositionally biased region" description="Polar residues" evidence="10">
    <location>
        <begin position="967"/>
        <end position="977"/>
    </location>
</feature>
<keyword evidence="6" id="KW-0067">ATP-binding</keyword>
<dbReference type="STRING" id="6198.A0A074ZDK5"/>
<keyword evidence="3" id="KW-0227">DNA damage</keyword>
<evidence type="ECO:0000313" key="14">
    <source>
        <dbReference type="Proteomes" id="UP000054324"/>
    </source>
</evidence>
<accession>A0A074ZDK5</accession>
<dbReference type="InterPro" id="IPR001650">
    <property type="entry name" value="Helicase_C-like"/>
</dbReference>
<dbReference type="InterPro" id="IPR046931">
    <property type="entry name" value="HTH_61"/>
</dbReference>
<evidence type="ECO:0000256" key="5">
    <source>
        <dbReference type="ARBA" id="ARBA00022806"/>
    </source>
</evidence>
<dbReference type="Pfam" id="PF00271">
    <property type="entry name" value="Helicase_C"/>
    <property type="match status" value="1"/>
</dbReference>
<dbReference type="CTD" id="20321356"/>
<gene>
    <name evidence="13" type="ORF">T265_07177</name>
</gene>
<keyword evidence="5" id="KW-0347">Helicase</keyword>
<evidence type="ECO:0000256" key="10">
    <source>
        <dbReference type="SAM" id="MobiDB-lite"/>
    </source>
</evidence>
<protein>
    <recommendedName>
        <fullName evidence="15">Helicase protein</fullName>
    </recommendedName>
</protein>
<comment type="catalytic activity">
    <reaction evidence="9">
        <text>ATP + H2O = ADP + phosphate + H(+)</text>
        <dbReference type="Rhea" id="RHEA:13065"/>
        <dbReference type="ChEBI" id="CHEBI:15377"/>
        <dbReference type="ChEBI" id="CHEBI:15378"/>
        <dbReference type="ChEBI" id="CHEBI:30616"/>
        <dbReference type="ChEBI" id="CHEBI:43474"/>
        <dbReference type="ChEBI" id="CHEBI:456216"/>
        <dbReference type="EC" id="5.6.2.4"/>
    </reaction>
</comment>
<dbReference type="GO" id="GO:0006281">
    <property type="term" value="P:DNA repair"/>
    <property type="evidence" value="ECO:0007669"/>
    <property type="project" value="UniProtKB-KW"/>
</dbReference>
<feature type="domain" description="Helicase C-terminal" evidence="12">
    <location>
        <begin position="362"/>
        <end position="570"/>
    </location>
</feature>
<dbReference type="OrthoDB" id="2320933at2759"/>
<dbReference type="PROSITE" id="PS51192">
    <property type="entry name" value="HELICASE_ATP_BIND_1"/>
    <property type="match status" value="1"/>
</dbReference>
<dbReference type="GO" id="GO:0005634">
    <property type="term" value="C:nucleus"/>
    <property type="evidence" value="ECO:0007669"/>
    <property type="project" value="UniProtKB-SubCell"/>
</dbReference>
<dbReference type="PANTHER" id="PTHR47961">
    <property type="entry name" value="DNA POLYMERASE THETA, PUTATIVE (AFU_ORTHOLOGUE AFUA_1G05260)-RELATED"/>
    <property type="match status" value="1"/>
</dbReference>
<evidence type="ECO:0000256" key="9">
    <source>
        <dbReference type="ARBA" id="ARBA00048988"/>
    </source>
</evidence>
<evidence type="ECO:0000256" key="8">
    <source>
        <dbReference type="ARBA" id="ARBA00023242"/>
    </source>
</evidence>
<comment type="subcellular location">
    <subcellularLocation>
        <location evidence="1">Nucleus</location>
    </subcellularLocation>
</comment>
<dbReference type="EMBL" id="KL596779">
    <property type="protein sequence ID" value="KER25376.1"/>
    <property type="molecule type" value="Genomic_DNA"/>
</dbReference>
<dbReference type="SMART" id="SM00490">
    <property type="entry name" value="HELICc"/>
    <property type="match status" value="1"/>
</dbReference>
<evidence type="ECO:0008006" key="15">
    <source>
        <dbReference type="Google" id="ProtNLM"/>
    </source>
</evidence>
<dbReference type="FunFam" id="3.40.50.300:FF:000813">
    <property type="entry name" value="helicase POLQ-like isoform X1"/>
    <property type="match status" value="1"/>
</dbReference>
<dbReference type="GO" id="GO:0003676">
    <property type="term" value="F:nucleic acid binding"/>
    <property type="evidence" value="ECO:0007669"/>
    <property type="project" value="InterPro"/>
</dbReference>
<dbReference type="CDD" id="cd18026">
    <property type="entry name" value="DEXHc_POLQ-like"/>
    <property type="match status" value="1"/>
</dbReference>
<sequence>MRESSSTSSTPIRHPHVLSATLSESDLKLSCLVNSYIDETLVSKVDTLHCDQDPGGFYGLPCRVRELFAELRGVTELYDWQKECLLLTSSKAGANLVYSLPTSGGKTLVAEILMLQELLLRKKNVLFILPFVSIVQEKVRSLTTMGLELGFWVEEYAGSRGRIPPVKRRGCHSVLMATIEKAHSIVNSLIDNKSLADVGLVIVDELHMIGEGGSRGACLEILLTKLLVVSPQTRIIGMSATLANMSDLTRFLKAELYTSNFRPVQLVQYVKVGDHLYELLETTARNRRPTDTPEELLYDQLVHKRTVHFQFECTPYIMFLHQFLFSPRQYNKQMLARDPDHLVGLVAETLLGYSVEDGGSDTLPRSQRRFSCLVFCPTKVHCENTAKMLAELLPPSACFPSSLDKDSLENLVQRRSELLTELRVDSLADRDALNQERTTQWGTCCPVLEVTVPRGVAYHHGGLTQEERIALEEAYSEGTLSVLCCTSTLAAGVNLPARRVIIRKPYIGNNFLSGSQYKQMIGRAGRAGLDSAGESITILQPNDRSHFAKMIDSIPPICNPSVPVSGSNGLCTSSLLYEDGKGMRQLLLSLVGLQVATTMRDILSAAKRTLFAVQAECAGNDVTERVVRAELQTLIGKDLLLLMSDDVMSGPSPTKLPRGDILNLQFQATRLGRATVKGGLDTDQVGSLLSDLRLASRALNTSGPLHLLYLVAPLDVVEQIQVDWGVLYNRFSLLTPAEANILSFLGFPEGYLLWKATGHPIRKKLDERPLCRLYVALALSELWQTSTTVPIWRVAERYKVSRGSLQSLLSSAAALASSLAHALSSEYASDEQLWAFSHLLPEFANRLAYCVSSELLPLMELPGVKRARARQLYSCGFCTLKDIATVQPSELTSRMSPYLSRRAALQLIQTAKMLVSERADALRQEAVELLDGVPGKSVMSQLAEDVTHRPVWTDYLDSEKQFIPTPGESQSSPTSNSQEDDLFA</sequence>
<dbReference type="RefSeq" id="XP_009170892.1">
    <property type="nucleotide sequence ID" value="XM_009172628.1"/>
</dbReference>
<evidence type="ECO:0000256" key="2">
    <source>
        <dbReference type="ARBA" id="ARBA00022741"/>
    </source>
</evidence>
<dbReference type="Pfam" id="PF21099">
    <property type="entry name" value="POLQ_helical"/>
    <property type="match status" value="1"/>
</dbReference>
<evidence type="ECO:0000259" key="12">
    <source>
        <dbReference type="PROSITE" id="PS51194"/>
    </source>
</evidence>
<name>A0A074ZDK5_OPIVI</name>
<dbReference type="GO" id="GO:0043138">
    <property type="term" value="F:3'-5' DNA helicase activity"/>
    <property type="evidence" value="ECO:0007669"/>
    <property type="project" value="UniProtKB-EC"/>
</dbReference>
<dbReference type="PANTHER" id="PTHR47961:SF12">
    <property type="entry name" value="HELICASE POLQ-LIKE"/>
    <property type="match status" value="1"/>
</dbReference>
<evidence type="ECO:0000256" key="7">
    <source>
        <dbReference type="ARBA" id="ARBA00023204"/>
    </source>
</evidence>
<dbReference type="SMART" id="SM00487">
    <property type="entry name" value="DEXDc"/>
    <property type="match status" value="1"/>
</dbReference>
<keyword evidence="7" id="KW-0234">DNA repair</keyword>
<dbReference type="GO" id="GO:0016787">
    <property type="term" value="F:hydrolase activity"/>
    <property type="evidence" value="ECO:0007669"/>
    <property type="project" value="UniProtKB-KW"/>
</dbReference>
<evidence type="ECO:0000256" key="6">
    <source>
        <dbReference type="ARBA" id="ARBA00022840"/>
    </source>
</evidence>
<reference evidence="13 14" key="1">
    <citation type="submission" date="2013-11" db="EMBL/GenBank/DDBJ databases">
        <title>Opisthorchis viverrini - life in the bile duct.</title>
        <authorList>
            <person name="Young N.D."/>
            <person name="Nagarajan N."/>
            <person name="Lin S.J."/>
            <person name="Korhonen P.K."/>
            <person name="Jex A.R."/>
            <person name="Hall R.S."/>
            <person name="Safavi-Hemami H."/>
            <person name="Kaewkong W."/>
            <person name="Bertrand D."/>
            <person name="Gao S."/>
            <person name="Seet Q."/>
            <person name="Wongkham S."/>
            <person name="Teh B.T."/>
            <person name="Wongkham C."/>
            <person name="Intapan P.M."/>
            <person name="Maleewong W."/>
            <person name="Yang X."/>
            <person name="Hu M."/>
            <person name="Wang Z."/>
            <person name="Hofmann A."/>
            <person name="Sternberg P.W."/>
            <person name="Tan P."/>
            <person name="Wang J."/>
            <person name="Gasser R.B."/>
        </authorList>
    </citation>
    <scope>NUCLEOTIDE SEQUENCE [LARGE SCALE GENOMIC DNA]</scope>
</reference>
<dbReference type="InterPro" id="IPR048960">
    <property type="entry name" value="POLQ-like_helical"/>
</dbReference>
<dbReference type="Proteomes" id="UP000054324">
    <property type="component" value="Unassembled WGS sequence"/>
</dbReference>
<keyword evidence="14" id="KW-1185">Reference proteome</keyword>
<dbReference type="GO" id="GO:0005524">
    <property type="term" value="F:ATP binding"/>
    <property type="evidence" value="ECO:0007669"/>
    <property type="project" value="UniProtKB-KW"/>
</dbReference>
<dbReference type="Pfam" id="PF00270">
    <property type="entry name" value="DEAD"/>
    <property type="match status" value="1"/>
</dbReference>
<dbReference type="CDD" id="cd18795">
    <property type="entry name" value="SF2_C_Ski2"/>
    <property type="match status" value="1"/>
</dbReference>
<evidence type="ECO:0000256" key="4">
    <source>
        <dbReference type="ARBA" id="ARBA00022801"/>
    </source>
</evidence>
<dbReference type="AlphaFoldDB" id="A0A074ZDK5"/>
<feature type="region of interest" description="Disordered" evidence="10">
    <location>
        <begin position="961"/>
        <end position="984"/>
    </location>
</feature>
<dbReference type="PROSITE" id="PS51194">
    <property type="entry name" value="HELICASE_CTER"/>
    <property type="match status" value="1"/>
</dbReference>
<feature type="domain" description="Helicase ATP-binding" evidence="11">
    <location>
        <begin position="87"/>
        <end position="260"/>
    </location>
</feature>
<proteinExistence type="predicted"/>
<dbReference type="KEGG" id="ovi:T265_07177"/>
<organism evidence="13 14">
    <name type="scientific">Opisthorchis viverrini</name>
    <name type="common">Southeast Asian liver fluke</name>
    <dbReference type="NCBI Taxonomy" id="6198"/>
    <lineage>
        <taxon>Eukaryota</taxon>
        <taxon>Metazoa</taxon>
        <taxon>Spiralia</taxon>
        <taxon>Lophotrochozoa</taxon>
        <taxon>Platyhelminthes</taxon>
        <taxon>Trematoda</taxon>
        <taxon>Digenea</taxon>
        <taxon>Opisthorchiida</taxon>
        <taxon>Opisthorchiata</taxon>
        <taxon>Opisthorchiidae</taxon>
        <taxon>Opisthorchis</taxon>
    </lineage>
</organism>
<dbReference type="SUPFAM" id="SSF52540">
    <property type="entry name" value="P-loop containing nucleoside triphosphate hydrolases"/>
    <property type="match status" value="1"/>
</dbReference>
<dbReference type="Pfam" id="PF20470">
    <property type="entry name" value="HTH_61"/>
    <property type="match status" value="1"/>
</dbReference>
<dbReference type="SUPFAM" id="SSF158702">
    <property type="entry name" value="Sec63 N-terminal domain-like"/>
    <property type="match status" value="1"/>
</dbReference>
<keyword evidence="4" id="KW-0378">Hydrolase</keyword>
<dbReference type="Gene3D" id="3.40.50.300">
    <property type="entry name" value="P-loop containing nucleotide triphosphate hydrolases"/>
    <property type="match status" value="2"/>
</dbReference>
<dbReference type="Gene3D" id="1.10.3380.20">
    <property type="match status" value="1"/>
</dbReference>
<keyword evidence="8" id="KW-0539">Nucleus</keyword>
<keyword evidence="2" id="KW-0547">Nucleotide-binding</keyword>
<dbReference type="GeneID" id="20321356"/>
<dbReference type="InterPro" id="IPR027417">
    <property type="entry name" value="P-loop_NTPase"/>
</dbReference>
<dbReference type="InterPro" id="IPR011545">
    <property type="entry name" value="DEAD/DEAH_box_helicase_dom"/>
</dbReference>
<evidence type="ECO:0000259" key="11">
    <source>
        <dbReference type="PROSITE" id="PS51192"/>
    </source>
</evidence>
<evidence type="ECO:0000256" key="3">
    <source>
        <dbReference type="ARBA" id="ARBA00022763"/>
    </source>
</evidence>
<evidence type="ECO:0000256" key="1">
    <source>
        <dbReference type="ARBA" id="ARBA00004123"/>
    </source>
</evidence>
<evidence type="ECO:0000313" key="13">
    <source>
        <dbReference type="EMBL" id="KER25376.1"/>
    </source>
</evidence>
<dbReference type="InterPro" id="IPR050474">
    <property type="entry name" value="Hel308_SKI2-like"/>
</dbReference>